<accession>A0A096PDG2</accession>
<dbReference type="EMBL" id="CBME010000891">
    <property type="protein sequence ID" value="CEG02809.1"/>
    <property type="molecule type" value="Genomic_DNA"/>
</dbReference>
<feature type="signal peptide" evidence="3">
    <location>
        <begin position="1"/>
        <end position="21"/>
    </location>
</feature>
<reference evidence="4" key="1">
    <citation type="submission" date="2013-05" db="EMBL/GenBank/DDBJ databases">
        <title>Draft genome sequences of six wheat associated Fusarium spp. isolates.</title>
        <authorList>
            <person name="Moolhuijzen P.M."/>
            <person name="Manners J.M."/>
            <person name="Wilcox S."/>
            <person name="Bellgard M.I."/>
            <person name="Gardiner D.M."/>
        </authorList>
    </citation>
    <scope>NUCLEOTIDE SEQUENCE</scope>
    <source>
        <strain evidence="4">CS3487</strain>
    </source>
</reference>
<proteinExistence type="predicted"/>
<keyword evidence="2" id="KW-1133">Transmembrane helix</keyword>
<keyword evidence="3" id="KW-0732">Signal</keyword>
<sequence>MAPAFSIRLAATALFALSASAQSLSSSLDSLLHRTVDDVLKRPYAALLTTESLSERDGQNSTADQAPAGEIPLNKDGSMNMTAWNMNTNSACRTALGGLHKSTNPSGTCLCYNLPSLDMKTGVFEADLRLYQVSAARGSFASVAPEDINVGISFNGASVMPVQPNDVNGTGLVGKKPSMSKRADGGMELLRSYMLVGQINADKMTGNMTMDELESHLMPVLTLTARNSSGSMIRTNVSVNEAAFLTGVFSQDVVLSDFAMAQAAVSEQVAALANGTVAFILPGVELMVFPIGLIIMSVWLLTFVVVVGFGTYERYNYALMYQRRQAVTIPRKETI</sequence>
<evidence type="ECO:0000256" key="2">
    <source>
        <dbReference type="SAM" id="Phobius"/>
    </source>
</evidence>
<organism evidence="4">
    <name type="scientific">Fusarium pseudograminearum CS3487</name>
    <dbReference type="NCBI Taxonomy" id="1318458"/>
    <lineage>
        <taxon>Eukaryota</taxon>
        <taxon>Fungi</taxon>
        <taxon>Dikarya</taxon>
        <taxon>Ascomycota</taxon>
        <taxon>Pezizomycotina</taxon>
        <taxon>Sordariomycetes</taxon>
        <taxon>Hypocreomycetidae</taxon>
        <taxon>Hypocreales</taxon>
        <taxon>Nectriaceae</taxon>
        <taxon>Fusarium</taxon>
    </lineage>
</organism>
<protein>
    <submittedName>
        <fullName evidence="4">WGS project CBME000000000 data, contig CS3487_c000896</fullName>
    </submittedName>
</protein>
<feature type="region of interest" description="Disordered" evidence="1">
    <location>
        <begin position="51"/>
        <end position="74"/>
    </location>
</feature>
<feature type="transmembrane region" description="Helical" evidence="2">
    <location>
        <begin position="287"/>
        <end position="312"/>
    </location>
</feature>
<evidence type="ECO:0000313" key="4">
    <source>
        <dbReference type="EMBL" id="CEG02809.1"/>
    </source>
</evidence>
<comment type="caution">
    <text evidence="4">The sequence shown here is derived from an EMBL/GenBank/DDBJ whole genome shotgun (WGS) entry which is preliminary data.</text>
</comment>
<keyword evidence="2" id="KW-0812">Transmembrane</keyword>
<feature type="chain" id="PRO_5001923693" evidence="3">
    <location>
        <begin position="22"/>
        <end position="335"/>
    </location>
</feature>
<gene>
    <name evidence="4" type="ORF">BN848_0054880</name>
</gene>
<evidence type="ECO:0000256" key="3">
    <source>
        <dbReference type="SAM" id="SignalP"/>
    </source>
</evidence>
<dbReference type="AlphaFoldDB" id="A0A096PDG2"/>
<name>A0A096PDG2_FUSPS</name>
<evidence type="ECO:0000256" key="1">
    <source>
        <dbReference type="SAM" id="MobiDB-lite"/>
    </source>
</evidence>
<keyword evidence="2" id="KW-0472">Membrane</keyword>